<dbReference type="OrthoDB" id="7842288at2"/>
<protein>
    <submittedName>
        <fullName evidence="1">Uncharacterized protein</fullName>
    </submittedName>
</protein>
<dbReference type="EMBL" id="CYUE01000008">
    <property type="protein sequence ID" value="CUK25160.1"/>
    <property type="molecule type" value="Genomic_DNA"/>
</dbReference>
<dbReference type="RefSeq" id="WP_058314166.1">
    <property type="nucleotide sequence ID" value="NZ_CYTO01000001.1"/>
</dbReference>
<dbReference type="Proteomes" id="UP000051184">
    <property type="component" value="Unassembled WGS sequence"/>
</dbReference>
<proteinExistence type="predicted"/>
<organism evidence="1 2">
    <name type="scientific">Cognatishimia activa</name>
    <dbReference type="NCBI Taxonomy" id="1715691"/>
    <lineage>
        <taxon>Bacteria</taxon>
        <taxon>Pseudomonadati</taxon>
        <taxon>Pseudomonadota</taxon>
        <taxon>Alphaproteobacteria</taxon>
        <taxon>Rhodobacterales</taxon>
        <taxon>Paracoccaceae</taxon>
        <taxon>Cognatishimia</taxon>
    </lineage>
</organism>
<gene>
    <name evidence="1" type="ORF">TA5114_00950</name>
</gene>
<evidence type="ECO:0000313" key="1">
    <source>
        <dbReference type="EMBL" id="CUK25160.1"/>
    </source>
</evidence>
<dbReference type="AlphaFoldDB" id="A0A0N7MBE2"/>
<evidence type="ECO:0000313" key="2">
    <source>
        <dbReference type="Proteomes" id="UP000051184"/>
    </source>
</evidence>
<name>A0A0N7MBE2_9RHOB</name>
<sequence>MNEFKDYFSSYQFQLLRAAARFRDNTGICTREPKPKDFAELVSVLMSKGYWADEFAYLDNPNLNPFEFNSVAKSFLSQLNWRPCSDEVEFRFLTASYAKIGGTNDVAAYYAIIQWMEDVGRELHNNFTTKFVADGIGAERIYGCFYSYSPVTNSDLIESIINPQTHDWIREGEARPVIVFREWIAANPDDLEIYKPIDLRLLEEMRA</sequence>
<accession>A0A0N7MBE2</accession>
<reference evidence="2" key="1">
    <citation type="submission" date="2015-09" db="EMBL/GenBank/DDBJ databases">
        <authorList>
            <person name="Rodrigo-Torres Lidia"/>
            <person name="Arahal R.David."/>
        </authorList>
    </citation>
    <scope>NUCLEOTIDE SEQUENCE [LARGE SCALE GENOMIC DNA]</scope>
    <source>
        <strain evidence="2">CECT 5114</strain>
    </source>
</reference>
<keyword evidence="2" id="KW-1185">Reference proteome</keyword>